<accession>A0A6V7LZN3</accession>
<evidence type="ECO:0000313" key="1">
    <source>
        <dbReference type="EMBL" id="CAD1581031.1"/>
    </source>
</evidence>
<sequence length="87" mass="9525">MASEIHRCSMGVCKISGVDKQRNIQLAGAPDIIGIQDIYLYIAGKGKERDGDEEWKEREGVGVTSCCSFVSFPVKPPVCCLTSILYI</sequence>
<proteinExistence type="predicted"/>
<name>A0A6V7LZN3_9HYME</name>
<reference evidence="1" key="1">
    <citation type="submission" date="2020-07" db="EMBL/GenBank/DDBJ databases">
        <authorList>
            <person name="Ferguson B K."/>
        </authorList>
    </citation>
    <scope>NUCLEOTIDE SEQUENCE</scope>
    <source>
        <strain evidence="1">L06</strain>
    </source>
</reference>
<dbReference type="AlphaFoldDB" id="A0A6V7LZN3"/>
<gene>
    <name evidence="1" type="ORF">BBRV_LOCUS118481</name>
</gene>
<organism evidence="1">
    <name type="scientific">Bracon brevicornis</name>
    <dbReference type="NCBI Taxonomy" id="1563983"/>
    <lineage>
        <taxon>Eukaryota</taxon>
        <taxon>Metazoa</taxon>
        <taxon>Ecdysozoa</taxon>
        <taxon>Arthropoda</taxon>
        <taxon>Hexapoda</taxon>
        <taxon>Insecta</taxon>
        <taxon>Pterygota</taxon>
        <taxon>Neoptera</taxon>
        <taxon>Endopterygota</taxon>
        <taxon>Hymenoptera</taxon>
        <taxon>Apocrita</taxon>
        <taxon>Ichneumonoidea</taxon>
        <taxon>Braconidae</taxon>
        <taxon>Braconinae</taxon>
        <taxon>Bracon</taxon>
    </lineage>
</organism>
<protein>
    <submittedName>
        <fullName evidence="1">Uncharacterized protein</fullName>
    </submittedName>
</protein>
<dbReference type="EMBL" id="CADCXW020000346">
    <property type="protein sequence ID" value="CAD1581031.1"/>
    <property type="molecule type" value="Genomic_DNA"/>
</dbReference>